<evidence type="ECO:0000313" key="2">
    <source>
        <dbReference type="Proteomes" id="UP001054945"/>
    </source>
</evidence>
<gene>
    <name evidence="1" type="ORF">CEXT_99751</name>
</gene>
<comment type="caution">
    <text evidence="1">The sequence shown here is derived from an EMBL/GenBank/DDBJ whole genome shotgun (WGS) entry which is preliminary data.</text>
</comment>
<dbReference type="EMBL" id="BPLR01010112">
    <property type="protein sequence ID" value="GIY36951.1"/>
    <property type="molecule type" value="Genomic_DNA"/>
</dbReference>
<sequence>MKSQNFLTFSCKLLSSKSISKRHPIHWRYWIGLLDIGLYHSEDMISSLLFVTRTQEHTNARLSQYPVFETGFQSITEAALVLSVQPPDFAFELFLITTFAGRSRSAKSGLKSFFLQELAP</sequence>
<proteinExistence type="predicted"/>
<reference evidence="1 2" key="1">
    <citation type="submission" date="2021-06" db="EMBL/GenBank/DDBJ databases">
        <title>Caerostris extrusa draft genome.</title>
        <authorList>
            <person name="Kono N."/>
            <person name="Arakawa K."/>
        </authorList>
    </citation>
    <scope>NUCLEOTIDE SEQUENCE [LARGE SCALE GENOMIC DNA]</scope>
</reference>
<organism evidence="1 2">
    <name type="scientific">Caerostris extrusa</name>
    <name type="common">Bark spider</name>
    <name type="synonym">Caerostris bankana</name>
    <dbReference type="NCBI Taxonomy" id="172846"/>
    <lineage>
        <taxon>Eukaryota</taxon>
        <taxon>Metazoa</taxon>
        <taxon>Ecdysozoa</taxon>
        <taxon>Arthropoda</taxon>
        <taxon>Chelicerata</taxon>
        <taxon>Arachnida</taxon>
        <taxon>Araneae</taxon>
        <taxon>Araneomorphae</taxon>
        <taxon>Entelegynae</taxon>
        <taxon>Araneoidea</taxon>
        <taxon>Araneidae</taxon>
        <taxon>Caerostris</taxon>
    </lineage>
</organism>
<keyword evidence="2" id="KW-1185">Reference proteome</keyword>
<accession>A0AAV4SUY0</accession>
<dbReference type="AlphaFoldDB" id="A0AAV4SUY0"/>
<evidence type="ECO:0000313" key="1">
    <source>
        <dbReference type="EMBL" id="GIY36951.1"/>
    </source>
</evidence>
<name>A0AAV4SUY0_CAEEX</name>
<dbReference type="Proteomes" id="UP001054945">
    <property type="component" value="Unassembled WGS sequence"/>
</dbReference>
<protein>
    <submittedName>
        <fullName evidence="1">Uncharacterized protein</fullName>
    </submittedName>
</protein>